<feature type="compositionally biased region" description="Basic and acidic residues" evidence="1">
    <location>
        <begin position="122"/>
        <end position="145"/>
    </location>
</feature>
<organism evidence="2">
    <name type="scientific">marine sediment metagenome</name>
    <dbReference type="NCBI Taxonomy" id="412755"/>
    <lineage>
        <taxon>unclassified sequences</taxon>
        <taxon>metagenomes</taxon>
        <taxon>ecological metagenomes</taxon>
    </lineage>
</organism>
<proteinExistence type="predicted"/>
<dbReference type="EMBL" id="LAZR01016842">
    <property type="protein sequence ID" value="KKM02776.1"/>
    <property type="molecule type" value="Genomic_DNA"/>
</dbReference>
<name>A0A0F9JAE6_9ZZZZ</name>
<dbReference type="AlphaFoldDB" id="A0A0F9JAE6"/>
<reference evidence="2" key="1">
    <citation type="journal article" date="2015" name="Nature">
        <title>Complex archaea that bridge the gap between prokaryotes and eukaryotes.</title>
        <authorList>
            <person name="Spang A."/>
            <person name="Saw J.H."/>
            <person name="Jorgensen S.L."/>
            <person name="Zaremba-Niedzwiedzka K."/>
            <person name="Martijn J."/>
            <person name="Lind A.E."/>
            <person name="van Eijk R."/>
            <person name="Schleper C."/>
            <person name="Guy L."/>
            <person name="Ettema T.J."/>
        </authorList>
    </citation>
    <scope>NUCLEOTIDE SEQUENCE</scope>
</reference>
<gene>
    <name evidence="2" type="ORF">LCGC14_1781050</name>
</gene>
<sequence>MSYDPGAATVTRAKKGEFKARYRGPCPVCNGTIPKGRLIKMLPEVLVHCVDTPDRHGPHGGDHCIVGSHYYHSLRGGYTRYHNPPSPSKAVHRQCYDKGVEQLELIRVGGRFAPYTTMMERVGTKQRQEKEESEEKKAAKEKSDGEELSVCQAEAAVEVTDESQPVAERMQPL</sequence>
<comment type="caution">
    <text evidence="2">The sequence shown here is derived from an EMBL/GenBank/DDBJ whole genome shotgun (WGS) entry which is preliminary data.</text>
</comment>
<evidence type="ECO:0000313" key="2">
    <source>
        <dbReference type="EMBL" id="KKM02776.1"/>
    </source>
</evidence>
<protein>
    <submittedName>
        <fullName evidence="2">Uncharacterized protein</fullName>
    </submittedName>
</protein>
<evidence type="ECO:0000256" key="1">
    <source>
        <dbReference type="SAM" id="MobiDB-lite"/>
    </source>
</evidence>
<accession>A0A0F9JAE6</accession>
<feature type="region of interest" description="Disordered" evidence="1">
    <location>
        <begin position="120"/>
        <end position="150"/>
    </location>
</feature>